<dbReference type="RefSeq" id="WP_069095511.1">
    <property type="nucleotide sequence ID" value="NZ_MASI01000005.1"/>
</dbReference>
<feature type="transmembrane region" description="Helical" evidence="12">
    <location>
        <begin position="259"/>
        <end position="279"/>
    </location>
</feature>
<keyword evidence="5" id="KW-1003">Cell membrane</keyword>
<evidence type="ECO:0000256" key="11">
    <source>
        <dbReference type="ARBA" id="ARBA00023201"/>
    </source>
</evidence>
<feature type="transmembrane region" description="Helical" evidence="12">
    <location>
        <begin position="72"/>
        <end position="91"/>
    </location>
</feature>
<comment type="caution">
    <text evidence="14">The sequence shown here is derived from an EMBL/GenBank/DDBJ whole genome shotgun (WGS) entry which is preliminary data.</text>
</comment>
<comment type="subcellular location">
    <subcellularLocation>
        <location evidence="1">Cell membrane</location>
        <topology evidence="1">Multi-pass membrane protein</topology>
    </subcellularLocation>
</comment>
<dbReference type="InterPro" id="IPR018422">
    <property type="entry name" value="Cation/H_exchanger_CPA1"/>
</dbReference>
<evidence type="ECO:0000256" key="5">
    <source>
        <dbReference type="ARBA" id="ARBA00022475"/>
    </source>
</evidence>
<feature type="transmembrane region" description="Helical" evidence="12">
    <location>
        <begin position="291"/>
        <end position="314"/>
    </location>
</feature>
<reference evidence="14 15" key="1">
    <citation type="submission" date="2016-07" db="EMBL/GenBank/DDBJ databases">
        <title>Draft genome sequence of Methyloligella halotolerans C2T (VKM B-2706T=CCUG 61687T=DSM 25045T), a halotolerant polyhydroxybutyrate accumulating methylotroph.</title>
        <authorList>
            <person name="Vasilenko O.V."/>
            <person name="Doronina N.V."/>
            <person name="Poroshina M.N."/>
            <person name="Tarlachkov S.V."/>
            <person name="Trotsenko Y.A."/>
        </authorList>
    </citation>
    <scope>NUCLEOTIDE SEQUENCE [LARGE SCALE GENOMIC DNA]</scope>
    <source>
        <strain evidence="14 15">VKM B-2706</strain>
    </source>
</reference>
<feature type="transmembrane region" description="Helical" evidence="12">
    <location>
        <begin position="384"/>
        <end position="412"/>
    </location>
</feature>
<dbReference type="OrthoDB" id="9774146at2"/>
<keyword evidence="8" id="KW-0915">Sodium</keyword>
<keyword evidence="15" id="KW-1185">Reference proteome</keyword>
<evidence type="ECO:0000313" key="14">
    <source>
        <dbReference type="EMBL" id="ODA67022.1"/>
    </source>
</evidence>
<evidence type="ECO:0000256" key="2">
    <source>
        <dbReference type="ARBA" id="ARBA00007367"/>
    </source>
</evidence>
<dbReference type="Pfam" id="PF00999">
    <property type="entry name" value="Na_H_Exchanger"/>
    <property type="match status" value="1"/>
</dbReference>
<keyword evidence="9" id="KW-0406">Ion transport</keyword>
<evidence type="ECO:0000256" key="10">
    <source>
        <dbReference type="ARBA" id="ARBA00023136"/>
    </source>
</evidence>
<sequence length="422" mass="44724">MSLFEIIAGLLVLTALFAWLNHRLIHLPHNVGLLVMGLAASLVLVGLELLLPQTSIFAELTNTIEGIDFSDALLHGMLGFLLFAGALHVDLGLLKARAWAVGLMATLGVVISTIVIAVGVWYAGAAIGFPITFAWALVFGALISPTDPIAVLAILKNAGVAETLEMDMAGESLFNDGVGVVLFTILLAAAVGGEGNGVDFLELGQDFLKEALGGGLLGFATGYITYRAMREIDDYPIEVLISLALVMGTYAIAEVLQVSGPIAVVVAGLLIGNRGAAIAMSETTRRHLFDFWTLIDEILNSLLFLLIGLEVLILQYDLSLAPFALAAVPIVLFGRLIAVSISVFALRPFEEFAKGTIPILTWGGVRGGISVALALSIHEVDEKPAILAATYCVALFTILVQGLTLPAVIRLFGREEEPELKL</sequence>
<evidence type="ECO:0000259" key="13">
    <source>
        <dbReference type="Pfam" id="PF00999"/>
    </source>
</evidence>
<dbReference type="Gene3D" id="6.10.140.1330">
    <property type="match status" value="1"/>
</dbReference>
<dbReference type="GO" id="GO:0015386">
    <property type="term" value="F:potassium:proton antiporter activity"/>
    <property type="evidence" value="ECO:0007669"/>
    <property type="project" value="TreeGrafter"/>
</dbReference>
<dbReference type="PANTHER" id="PTHR10110:SF195">
    <property type="entry name" value="NA(+)_H(+) ANTIPORTER NHAS2"/>
    <property type="match status" value="1"/>
</dbReference>
<keyword evidence="3" id="KW-0813">Transport</keyword>
<dbReference type="EMBL" id="MASI01000005">
    <property type="protein sequence ID" value="ODA67022.1"/>
    <property type="molecule type" value="Genomic_DNA"/>
</dbReference>
<dbReference type="GO" id="GO:0051453">
    <property type="term" value="P:regulation of intracellular pH"/>
    <property type="evidence" value="ECO:0007669"/>
    <property type="project" value="TreeGrafter"/>
</dbReference>
<evidence type="ECO:0000256" key="6">
    <source>
        <dbReference type="ARBA" id="ARBA00022692"/>
    </source>
</evidence>
<feature type="transmembrane region" description="Helical" evidence="12">
    <location>
        <begin position="98"/>
        <end position="123"/>
    </location>
</feature>
<proteinExistence type="inferred from homology"/>
<dbReference type="AlphaFoldDB" id="A0A1E2RXZ8"/>
<evidence type="ECO:0000256" key="1">
    <source>
        <dbReference type="ARBA" id="ARBA00004651"/>
    </source>
</evidence>
<feature type="transmembrane region" description="Helical" evidence="12">
    <location>
        <begin position="31"/>
        <end position="52"/>
    </location>
</feature>
<feature type="transmembrane region" description="Helical" evidence="12">
    <location>
        <begin position="211"/>
        <end position="228"/>
    </location>
</feature>
<evidence type="ECO:0000256" key="12">
    <source>
        <dbReference type="SAM" id="Phobius"/>
    </source>
</evidence>
<organism evidence="14 15">
    <name type="scientific">Methyloligella halotolerans</name>
    <dbReference type="NCBI Taxonomy" id="1177755"/>
    <lineage>
        <taxon>Bacteria</taxon>
        <taxon>Pseudomonadati</taxon>
        <taxon>Pseudomonadota</taxon>
        <taxon>Alphaproteobacteria</taxon>
        <taxon>Hyphomicrobiales</taxon>
        <taxon>Hyphomicrobiaceae</taxon>
        <taxon>Methyloligella</taxon>
    </lineage>
</organism>
<feature type="transmembrane region" description="Helical" evidence="12">
    <location>
        <begin position="357"/>
        <end position="378"/>
    </location>
</feature>
<keyword evidence="10 12" id="KW-0472">Membrane</keyword>
<accession>A0A1E2RXZ8</accession>
<evidence type="ECO:0000256" key="7">
    <source>
        <dbReference type="ARBA" id="ARBA00022989"/>
    </source>
</evidence>
<keyword evidence="6 12" id="KW-0812">Transmembrane</keyword>
<dbReference type="Proteomes" id="UP000095087">
    <property type="component" value="Unassembled WGS sequence"/>
</dbReference>
<evidence type="ECO:0000256" key="3">
    <source>
        <dbReference type="ARBA" id="ARBA00022448"/>
    </source>
</evidence>
<evidence type="ECO:0000256" key="8">
    <source>
        <dbReference type="ARBA" id="ARBA00023053"/>
    </source>
</evidence>
<name>A0A1E2RXZ8_9HYPH</name>
<keyword evidence="7 12" id="KW-1133">Transmembrane helix</keyword>
<feature type="transmembrane region" description="Helical" evidence="12">
    <location>
        <begin position="129"/>
        <end position="152"/>
    </location>
</feature>
<feature type="transmembrane region" description="Helical" evidence="12">
    <location>
        <begin position="6"/>
        <end position="24"/>
    </location>
</feature>
<dbReference type="GO" id="GO:0098719">
    <property type="term" value="P:sodium ion import across plasma membrane"/>
    <property type="evidence" value="ECO:0007669"/>
    <property type="project" value="TreeGrafter"/>
</dbReference>
<dbReference type="InterPro" id="IPR006153">
    <property type="entry name" value="Cation/H_exchanger_TM"/>
</dbReference>
<dbReference type="STRING" id="1177755.A7A08_02319"/>
<protein>
    <submittedName>
        <fullName evidence="14">Na(+)/H(+) antiporter NhaP</fullName>
    </submittedName>
</protein>
<dbReference type="GO" id="GO:0005886">
    <property type="term" value="C:plasma membrane"/>
    <property type="evidence" value="ECO:0007669"/>
    <property type="project" value="UniProtKB-SubCell"/>
</dbReference>
<evidence type="ECO:0000256" key="9">
    <source>
        <dbReference type="ARBA" id="ARBA00023065"/>
    </source>
</evidence>
<keyword evidence="11" id="KW-0739">Sodium transport</keyword>
<feature type="domain" description="Cation/H+ exchanger transmembrane" evidence="13">
    <location>
        <begin position="12"/>
        <end position="409"/>
    </location>
</feature>
<gene>
    <name evidence="14" type="ORF">A7A08_02319</name>
</gene>
<feature type="transmembrane region" description="Helical" evidence="12">
    <location>
        <begin position="173"/>
        <end position="191"/>
    </location>
</feature>
<feature type="transmembrane region" description="Helical" evidence="12">
    <location>
        <begin position="235"/>
        <end position="253"/>
    </location>
</feature>
<feature type="transmembrane region" description="Helical" evidence="12">
    <location>
        <begin position="320"/>
        <end position="345"/>
    </location>
</feature>
<evidence type="ECO:0000256" key="4">
    <source>
        <dbReference type="ARBA" id="ARBA00022449"/>
    </source>
</evidence>
<keyword evidence="4" id="KW-0050">Antiport</keyword>
<dbReference type="GO" id="GO:0015385">
    <property type="term" value="F:sodium:proton antiporter activity"/>
    <property type="evidence" value="ECO:0007669"/>
    <property type="project" value="InterPro"/>
</dbReference>
<dbReference type="PATRIC" id="fig|1177755.3.peg.2334"/>
<comment type="similarity">
    <text evidence="2">Belongs to the monovalent cation:proton antiporter 1 (CPA1) transporter (TC 2.A.36) family.</text>
</comment>
<dbReference type="PANTHER" id="PTHR10110">
    <property type="entry name" value="SODIUM/HYDROGEN EXCHANGER"/>
    <property type="match status" value="1"/>
</dbReference>
<evidence type="ECO:0000313" key="15">
    <source>
        <dbReference type="Proteomes" id="UP000095087"/>
    </source>
</evidence>